<feature type="coiled-coil region" evidence="1">
    <location>
        <begin position="18"/>
        <end position="45"/>
    </location>
</feature>
<keyword evidence="4" id="KW-1185">Reference proteome</keyword>
<name>A0ABT5IAD2_9CAUL</name>
<feature type="compositionally biased region" description="Low complexity" evidence="2">
    <location>
        <begin position="157"/>
        <end position="173"/>
    </location>
</feature>
<protein>
    <recommendedName>
        <fullName evidence="5">TolA protein</fullName>
    </recommendedName>
</protein>
<dbReference type="Proteomes" id="UP001216595">
    <property type="component" value="Unassembled WGS sequence"/>
</dbReference>
<dbReference type="EMBL" id="JAQQKW010000001">
    <property type="protein sequence ID" value="MDC7693142.1"/>
    <property type="molecule type" value="Genomic_DNA"/>
</dbReference>
<sequence>MTIGTLGISGQNTASATLSDLNDRLKLARAQKAEAQKTAADTLNEMPKKTRDDARARAKAKVMQLVERLKIIKELGKSDPKIMAKMLANLMKELKAAVKDYAKAGGNDMDVSGFSAAQSAASQPVPNADTETQPPEAAEEAGFTDESDPMSEDKAAEATPTAETNAPGEATAPYIPTAADIRGAAEAYVKTERQRAEGELMEVNDFMKQVRGLVKAVKDLFETAKIKLAFQKVDKDTVEAFKSSGKDMEEIDKVLLDINKGLDDERAVYGPRAAIYA</sequence>
<evidence type="ECO:0008006" key="5">
    <source>
        <dbReference type="Google" id="ProtNLM"/>
    </source>
</evidence>
<keyword evidence="1" id="KW-0175">Coiled coil</keyword>
<evidence type="ECO:0000313" key="4">
    <source>
        <dbReference type="Proteomes" id="UP001216595"/>
    </source>
</evidence>
<proteinExistence type="predicted"/>
<feature type="region of interest" description="Disordered" evidence="2">
    <location>
        <begin position="116"/>
        <end position="174"/>
    </location>
</feature>
<reference evidence="3 4" key="1">
    <citation type="submission" date="2023-01" db="EMBL/GenBank/DDBJ databases">
        <title>Novel species of the genus Asticcacaulis isolated from rivers.</title>
        <authorList>
            <person name="Lu H."/>
        </authorList>
    </citation>
    <scope>NUCLEOTIDE SEQUENCE [LARGE SCALE GENOMIC DNA]</scope>
    <source>
        <strain evidence="3 4">DXS10W</strain>
    </source>
</reference>
<organism evidence="3 4">
    <name type="scientific">Asticcacaulis currens</name>
    <dbReference type="NCBI Taxonomy" id="2984210"/>
    <lineage>
        <taxon>Bacteria</taxon>
        <taxon>Pseudomonadati</taxon>
        <taxon>Pseudomonadota</taxon>
        <taxon>Alphaproteobacteria</taxon>
        <taxon>Caulobacterales</taxon>
        <taxon>Caulobacteraceae</taxon>
        <taxon>Asticcacaulis</taxon>
    </lineage>
</organism>
<dbReference type="RefSeq" id="WP_272739901.1">
    <property type="nucleotide sequence ID" value="NZ_JAQQKW010000001.1"/>
</dbReference>
<accession>A0ABT5IAD2</accession>
<comment type="caution">
    <text evidence="3">The sequence shown here is derived from an EMBL/GenBank/DDBJ whole genome shotgun (WGS) entry which is preliminary data.</text>
</comment>
<gene>
    <name evidence="3" type="ORF">PQU94_02480</name>
</gene>
<evidence type="ECO:0000256" key="1">
    <source>
        <dbReference type="SAM" id="Coils"/>
    </source>
</evidence>
<evidence type="ECO:0000313" key="3">
    <source>
        <dbReference type="EMBL" id="MDC7693142.1"/>
    </source>
</evidence>
<evidence type="ECO:0000256" key="2">
    <source>
        <dbReference type="SAM" id="MobiDB-lite"/>
    </source>
</evidence>
<feature type="compositionally biased region" description="Acidic residues" evidence="2">
    <location>
        <begin position="137"/>
        <end position="150"/>
    </location>
</feature>